<gene>
    <name evidence="1" type="ORF">CLUMA_CG001638</name>
</gene>
<accession>A0A1J1HIV8</accession>
<evidence type="ECO:0000313" key="1">
    <source>
        <dbReference type="EMBL" id="CRK87851.1"/>
    </source>
</evidence>
<sequence>MRDLGIIFDNKLSFNEHVEMVCSKAKRMLGFIMRVGKYFNNILTFVSLYNSLVRSNLEYASVIWNPHTATQKLKLERVQHKFLRFVAHKCFGFHYGEDMAYEDIERRARIDNLEFRRTFIDLKFMTKAFNGTVDFNTFNHHFHYAPIQATRSTTVFKTTTSKTDTGKYSLFNRLMRSYNAFLENDRWLSWQPTNNQIKHMIRSKQNAHN</sequence>
<evidence type="ECO:0000313" key="2">
    <source>
        <dbReference type="Proteomes" id="UP000183832"/>
    </source>
</evidence>
<name>A0A1J1HIV8_9DIPT</name>
<keyword evidence="2" id="KW-1185">Reference proteome</keyword>
<dbReference type="EMBL" id="CVRI01000006">
    <property type="protein sequence ID" value="CRK87851.1"/>
    <property type="molecule type" value="Genomic_DNA"/>
</dbReference>
<dbReference type="STRING" id="568069.A0A1J1HIV8"/>
<dbReference type="AlphaFoldDB" id="A0A1J1HIV8"/>
<protein>
    <submittedName>
        <fullName evidence="1">CLUMA_CG001638, isoform A</fullName>
    </submittedName>
</protein>
<organism evidence="1 2">
    <name type="scientific">Clunio marinus</name>
    <dbReference type="NCBI Taxonomy" id="568069"/>
    <lineage>
        <taxon>Eukaryota</taxon>
        <taxon>Metazoa</taxon>
        <taxon>Ecdysozoa</taxon>
        <taxon>Arthropoda</taxon>
        <taxon>Hexapoda</taxon>
        <taxon>Insecta</taxon>
        <taxon>Pterygota</taxon>
        <taxon>Neoptera</taxon>
        <taxon>Endopterygota</taxon>
        <taxon>Diptera</taxon>
        <taxon>Nematocera</taxon>
        <taxon>Chironomoidea</taxon>
        <taxon>Chironomidae</taxon>
        <taxon>Clunio</taxon>
    </lineage>
</organism>
<dbReference type="PANTHER" id="PTHR33332">
    <property type="entry name" value="REVERSE TRANSCRIPTASE DOMAIN-CONTAINING PROTEIN"/>
    <property type="match status" value="1"/>
</dbReference>
<reference evidence="1 2" key="1">
    <citation type="submission" date="2015-04" db="EMBL/GenBank/DDBJ databases">
        <authorList>
            <person name="Syromyatnikov M.Y."/>
            <person name="Popov V.N."/>
        </authorList>
    </citation>
    <scope>NUCLEOTIDE SEQUENCE [LARGE SCALE GENOMIC DNA]</scope>
</reference>
<dbReference type="OrthoDB" id="7763391at2759"/>
<proteinExistence type="predicted"/>
<dbReference type="Proteomes" id="UP000183832">
    <property type="component" value="Unassembled WGS sequence"/>
</dbReference>